<evidence type="ECO:0008006" key="4">
    <source>
        <dbReference type="Google" id="ProtNLM"/>
    </source>
</evidence>
<dbReference type="Proteomes" id="UP000694251">
    <property type="component" value="Chromosome 13"/>
</dbReference>
<comment type="caution">
    <text evidence="2">The sequence shown here is derived from an EMBL/GenBank/DDBJ whole genome shotgun (WGS) entry which is preliminary data.</text>
</comment>
<dbReference type="AlphaFoldDB" id="A0A8T1XW96"/>
<gene>
    <name evidence="2" type="ORF">ISN44_As13g026890</name>
</gene>
<dbReference type="EMBL" id="JAEFBJ010000013">
    <property type="protein sequence ID" value="KAG7538989.1"/>
    <property type="molecule type" value="Genomic_DNA"/>
</dbReference>
<organism evidence="2 3">
    <name type="scientific">Arabidopsis suecica</name>
    <name type="common">Swedish thale-cress</name>
    <name type="synonym">Cardaminopsis suecica</name>
    <dbReference type="NCBI Taxonomy" id="45249"/>
    <lineage>
        <taxon>Eukaryota</taxon>
        <taxon>Viridiplantae</taxon>
        <taxon>Streptophyta</taxon>
        <taxon>Embryophyta</taxon>
        <taxon>Tracheophyta</taxon>
        <taxon>Spermatophyta</taxon>
        <taxon>Magnoliopsida</taxon>
        <taxon>eudicotyledons</taxon>
        <taxon>Gunneridae</taxon>
        <taxon>Pentapetalae</taxon>
        <taxon>rosids</taxon>
        <taxon>malvids</taxon>
        <taxon>Brassicales</taxon>
        <taxon>Brassicaceae</taxon>
        <taxon>Camelineae</taxon>
        <taxon>Arabidopsis</taxon>
    </lineage>
</organism>
<keyword evidence="3" id="KW-1185">Reference proteome</keyword>
<feature type="signal peptide" evidence="1">
    <location>
        <begin position="1"/>
        <end position="24"/>
    </location>
</feature>
<reference evidence="2 3" key="1">
    <citation type="submission" date="2020-12" db="EMBL/GenBank/DDBJ databases">
        <title>Concerted genomic and epigenomic changes stabilize Arabidopsis allopolyploids.</title>
        <authorList>
            <person name="Chen Z."/>
        </authorList>
    </citation>
    <scope>NUCLEOTIDE SEQUENCE [LARGE SCALE GENOMIC DNA]</scope>
    <source>
        <strain evidence="2">As9502</strain>
        <tissue evidence="2">Leaf</tissue>
    </source>
</reference>
<accession>A0A8T1XW96</accession>
<proteinExistence type="predicted"/>
<sequence length="78" mass="8959">MENKYWSGVMILVLVVMAAIGGEAADLSCEQRCYYHCRELPTIPNCYNDCFNKLCKHHPPTSTFHSQMKTRGMEEMQA</sequence>
<keyword evidence="1" id="KW-0732">Signal</keyword>
<evidence type="ECO:0000313" key="2">
    <source>
        <dbReference type="EMBL" id="KAG7538989.1"/>
    </source>
</evidence>
<name>A0A8T1XW96_ARASU</name>
<protein>
    <recommendedName>
        <fullName evidence="4">Plant thionin family protein</fullName>
    </recommendedName>
</protein>
<evidence type="ECO:0000313" key="3">
    <source>
        <dbReference type="Proteomes" id="UP000694251"/>
    </source>
</evidence>
<feature type="chain" id="PRO_5035841449" description="Plant thionin family protein" evidence="1">
    <location>
        <begin position="25"/>
        <end position="78"/>
    </location>
</feature>
<evidence type="ECO:0000256" key="1">
    <source>
        <dbReference type="SAM" id="SignalP"/>
    </source>
</evidence>